<dbReference type="OrthoDB" id="10642606at2759"/>
<protein>
    <submittedName>
        <fullName evidence="1">Uncharacterized protein</fullName>
    </submittedName>
</protein>
<reference evidence="1" key="1">
    <citation type="submission" date="2022-07" db="EMBL/GenBank/DDBJ databases">
        <title>Genome analysis of Parmales, a sister group of diatoms, reveals the evolutionary specialization of diatoms from phago-mixotrophs to photoautotrophs.</title>
        <authorList>
            <person name="Ban H."/>
            <person name="Sato S."/>
            <person name="Yoshikawa S."/>
            <person name="Kazumasa Y."/>
            <person name="Nakamura Y."/>
            <person name="Ichinomiya M."/>
            <person name="Saitoh K."/>
            <person name="Sato N."/>
            <person name="Blanc-Mathieu R."/>
            <person name="Endo H."/>
            <person name="Kuwata A."/>
            <person name="Ogata H."/>
        </authorList>
    </citation>
    <scope>NUCLEOTIDE SEQUENCE</scope>
</reference>
<keyword evidence="2" id="KW-1185">Reference proteome</keyword>
<gene>
    <name evidence="1" type="ORF">TrRE_jg8569</name>
</gene>
<dbReference type="AlphaFoldDB" id="A0A9W7KUU8"/>
<evidence type="ECO:0000313" key="2">
    <source>
        <dbReference type="Proteomes" id="UP001165082"/>
    </source>
</evidence>
<evidence type="ECO:0000313" key="1">
    <source>
        <dbReference type="EMBL" id="GMI12141.1"/>
    </source>
</evidence>
<accession>A0A9W7KUU8</accession>
<dbReference type="EMBL" id="BRXZ01000462">
    <property type="protein sequence ID" value="GMI12141.1"/>
    <property type="molecule type" value="Genomic_DNA"/>
</dbReference>
<organism evidence="1 2">
    <name type="scientific">Triparma retinervis</name>
    <dbReference type="NCBI Taxonomy" id="2557542"/>
    <lineage>
        <taxon>Eukaryota</taxon>
        <taxon>Sar</taxon>
        <taxon>Stramenopiles</taxon>
        <taxon>Ochrophyta</taxon>
        <taxon>Bolidophyceae</taxon>
        <taxon>Parmales</taxon>
        <taxon>Triparmaceae</taxon>
        <taxon>Triparma</taxon>
    </lineage>
</organism>
<name>A0A9W7KUU8_9STRA</name>
<dbReference type="Gene3D" id="3.30.530.20">
    <property type="match status" value="1"/>
</dbReference>
<dbReference type="Proteomes" id="UP001165082">
    <property type="component" value="Unassembled WGS sequence"/>
</dbReference>
<dbReference type="SUPFAM" id="SSF55961">
    <property type="entry name" value="Bet v1-like"/>
    <property type="match status" value="1"/>
</dbReference>
<comment type="caution">
    <text evidence="1">The sequence shown here is derived from an EMBL/GenBank/DDBJ whole genome shotgun (WGS) entry which is preliminary data.</text>
</comment>
<proteinExistence type="predicted"/>
<sequence>MRDFLANVTKADRNQKKLGDNADGTEDRHMIAEMPFPLCARECVIRRLVEANDETCWIITRTYPGSDARTVTRNPLRVLIDVHIAGYFLEALSPNRTKVIYLVGTNLNGIFALDWISRKASPHHLKAHVDNNMKFVREMNGEGVEEIKGALDLGSIFANNDEEEGTFEMTQPSYIQKEKERELSGVSGLLDANRQLRAASSGGVGLGGDVVAKKFKKKKKKKKKEEDVAKDKELFKRLDGGGFKKVIGVGKKGLLEVKKAPTAVDRKQAPDIKAKEA</sequence>
<dbReference type="InterPro" id="IPR023393">
    <property type="entry name" value="START-like_dom_sf"/>
</dbReference>